<keyword evidence="2" id="KW-1185">Reference proteome</keyword>
<dbReference type="RefSeq" id="WP_264066119.1">
    <property type="nucleotide sequence ID" value="NZ_JACKTY010000014.1"/>
</dbReference>
<gene>
    <name evidence="1" type="ORF">H7J73_04790</name>
</gene>
<accession>A0ABT3C7E7</accession>
<proteinExistence type="predicted"/>
<evidence type="ECO:0000313" key="2">
    <source>
        <dbReference type="Proteomes" id="UP001526201"/>
    </source>
</evidence>
<comment type="caution">
    <text evidence="1">The sequence shown here is derived from an EMBL/GenBank/DDBJ whole genome shotgun (WGS) entry which is preliminary data.</text>
</comment>
<organism evidence="1 2">
    <name type="scientific">Mycolicibacterium komossense</name>
    <dbReference type="NCBI Taxonomy" id="1779"/>
    <lineage>
        <taxon>Bacteria</taxon>
        <taxon>Bacillati</taxon>
        <taxon>Actinomycetota</taxon>
        <taxon>Actinomycetes</taxon>
        <taxon>Mycobacteriales</taxon>
        <taxon>Mycobacteriaceae</taxon>
        <taxon>Mycolicibacterium</taxon>
    </lineage>
</organism>
<dbReference type="EMBL" id="JACKTY010000014">
    <property type="protein sequence ID" value="MCV7225350.1"/>
    <property type="molecule type" value="Genomic_DNA"/>
</dbReference>
<name>A0ABT3C7E7_9MYCO</name>
<reference evidence="1 2" key="1">
    <citation type="journal article" date="2022" name="BMC Genomics">
        <title>Comparative genome analysis of mycobacteria focusing on tRNA and non-coding RNA.</title>
        <authorList>
            <person name="Behra P.R.K."/>
            <person name="Pettersson B.M.F."/>
            <person name="Ramesh M."/>
            <person name="Das S."/>
            <person name="Dasgupta S."/>
            <person name="Kirsebom L.A."/>
        </authorList>
    </citation>
    <scope>NUCLEOTIDE SEQUENCE [LARGE SCALE GENOMIC DNA]</scope>
    <source>
        <strain evidence="1 2">DSM 44078</strain>
    </source>
</reference>
<dbReference type="Proteomes" id="UP001526201">
    <property type="component" value="Unassembled WGS sequence"/>
</dbReference>
<evidence type="ECO:0000313" key="1">
    <source>
        <dbReference type="EMBL" id="MCV7225350.1"/>
    </source>
</evidence>
<sequence length="47" mass="5086">MSLSVRIRLRIGNGIRNEAAGAPGLYRSKTVDAMLADRTLLGSNALW</sequence>
<protein>
    <submittedName>
        <fullName evidence="1">Uncharacterized protein</fullName>
    </submittedName>
</protein>